<dbReference type="FunCoup" id="A3LX80">
    <property type="interactions" value="215"/>
</dbReference>
<dbReference type="GeneID" id="4839977"/>
<evidence type="ECO:0000259" key="12">
    <source>
        <dbReference type="Pfam" id="PF00248"/>
    </source>
</evidence>
<accession>A3LX80</accession>
<dbReference type="GO" id="GO:0047011">
    <property type="term" value="F:2-dehydropantolactone reductase (A-specific) activity"/>
    <property type="evidence" value="ECO:0007669"/>
    <property type="project" value="UniProtKB-ARBA"/>
</dbReference>
<evidence type="ECO:0000256" key="1">
    <source>
        <dbReference type="ARBA" id="ARBA00007905"/>
    </source>
</evidence>
<dbReference type="PIRSF" id="PIRSF000097">
    <property type="entry name" value="AKR"/>
    <property type="match status" value="1"/>
</dbReference>
<dbReference type="HOGENOM" id="CLU_023205_0_3_1"/>
<evidence type="ECO:0000256" key="4">
    <source>
        <dbReference type="ARBA" id="ARBA00050878"/>
    </source>
</evidence>
<protein>
    <recommendedName>
        <fullName evidence="7">2-dehydropantolactone reductase</fullName>
        <ecNumber evidence="6">1.1.1.358</ecNumber>
    </recommendedName>
    <alternativeName>
        <fullName evidence="7">2-dehydropantolactone reductase</fullName>
    </alternativeName>
    <alternativeName>
        <fullName evidence="8">Ketopantoyl-lactone reductase</fullName>
    </alternativeName>
</protein>
<dbReference type="PANTHER" id="PTHR43827:SF3">
    <property type="entry name" value="NADP-DEPENDENT OXIDOREDUCTASE DOMAIN-CONTAINING PROTEIN"/>
    <property type="match status" value="1"/>
</dbReference>
<comment type="similarity">
    <text evidence="1">Belongs to the aldo/keto reductase family.</text>
</comment>
<dbReference type="InterPro" id="IPR044494">
    <property type="entry name" value="AKR3C2/3"/>
</dbReference>
<dbReference type="eggNOG" id="KOG1577">
    <property type="taxonomic scope" value="Eukaryota"/>
</dbReference>
<dbReference type="Proteomes" id="UP000002258">
    <property type="component" value="Chromosome 6"/>
</dbReference>
<evidence type="ECO:0000256" key="9">
    <source>
        <dbReference type="PIRSR" id="PIRSR000097-1"/>
    </source>
</evidence>
<comment type="catalytic activity">
    <reaction evidence="5">
        <text>isatin + NADPH + H(+) = 3-hydroxyindolin-2-one + NADP(+)</text>
        <dbReference type="Rhea" id="RHEA:68608"/>
        <dbReference type="ChEBI" id="CHEBI:15378"/>
        <dbReference type="ChEBI" id="CHEBI:27539"/>
        <dbReference type="ChEBI" id="CHEBI:28536"/>
        <dbReference type="ChEBI" id="CHEBI:57783"/>
        <dbReference type="ChEBI" id="CHEBI:58349"/>
    </reaction>
</comment>
<feature type="active site" description="Proton donor" evidence="9">
    <location>
        <position position="60"/>
    </location>
</feature>
<dbReference type="KEGG" id="pic:PICST_48452"/>
<dbReference type="SUPFAM" id="SSF51430">
    <property type="entry name" value="NAD(P)-linked oxidoreductase"/>
    <property type="match status" value="1"/>
</dbReference>
<keyword evidence="2" id="KW-0521">NADP</keyword>
<evidence type="ECO:0000313" key="14">
    <source>
        <dbReference type="Proteomes" id="UP000002258"/>
    </source>
</evidence>
<dbReference type="STRING" id="322104.A3LX80"/>
<dbReference type="GO" id="GO:0051268">
    <property type="term" value="F:alpha-keto amide reductase activity"/>
    <property type="evidence" value="ECO:0007669"/>
    <property type="project" value="EnsemblFungi"/>
</dbReference>
<organism evidence="13 14">
    <name type="scientific">Scheffersomyces stipitis (strain ATCC 58785 / CBS 6054 / NBRC 10063 / NRRL Y-11545)</name>
    <name type="common">Yeast</name>
    <name type="synonym">Pichia stipitis</name>
    <dbReference type="NCBI Taxonomy" id="322104"/>
    <lineage>
        <taxon>Eukaryota</taxon>
        <taxon>Fungi</taxon>
        <taxon>Dikarya</taxon>
        <taxon>Ascomycota</taxon>
        <taxon>Saccharomycotina</taxon>
        <taxon>Pichiomycetes</taxon>
        <taxon>Debaryomycetaceae</taxon>
        <taxon>Scheffersomyces</taxon>
    </lineage>
</organism>
<evidence type="ECO:0000256" key="6">
    <source>
        <dbReference type="ARBA" id="ARBA00066965"/>
    </source>
</evidence>
<evidence type="ECO:0000256" key="11">
    <source>
        <dbReference type="PIRSR" id="PIRSR000097-3"/>
    </source>
</evidence>
<dbReference type="PRINTS" id="PR00069">
    <property type="entry name" value="ALDKETRDTASE"/>
</dbReference>
<dbReference type="InParanoid" id="A3LX80"/>
<dbReference type="EC" id="1.1.1.358" evidence="6"/>
<dbReference type="AlphaFoldDB" id="A3LX80"/>
<reference evidence="13 14" key="1">
    <citation type="journal article" date="2007" name="Nat. Biotechnol.">
        <title>Genome sequence of the lignocellulose-bioconverting and xylose-fermenting yeast Pichia stipitis.</title>
        <authorList>
            <person name="Jeffries T.W."/>
            <person name="Grigoriev I.V."/>
            <person name="Grimwood J."/>
            <person name="Laplaza J.M."/>
            <person name="Aerts A."/>
            <person name="Salamov A."/>
            <person name="Schmutz J."/>
            <person name="Lindquist E."/>
            <person name="Dehal P."/>
            <person name="Shapiro H."/>
            <person name="Jin Y.S."/>
            <person name="Passoth V."/>
            <person name="Richardson P.M."/>
        </authorList>
    </citation>
    <scope>NUCLEOTIDE SEQUENCE [LARGE SCALE GENOMIC DNA]</scope>
    <source>
        <strain evidence="14">ATCC 58785 / CBS 6054 / NBRC 10063 / NRRL Y-11545</strain>
    </source>
</reference>
<dbReference type="OrthoDB" id="416253at2759"/>
<proteinExistence type="inferred from homology"/>
<dbReference type="InterPro" id="IPR023210">
    <property type="entry name" value="NADP_OxRdtase_dom"/>
</dbReference>
<name>A3LX80_PICST</name>
<sequence length="302" mass="33830">MSLQGKFFKLSNGNTIPAVGYGTGTKWFKSALGDIDTTLVDTLVQAIKLGFTHIDGAQIYKTSREIGLAIKKSGIKREDLFLTDKFFSGPSTLPKSTSPNPYDALKQSLAEFQLEYVDLYLLHTPYISKESHGYDVVEAWNYLEKLQDEGLVKNIGVSNFAVEDLQKILNSNPKHKPVVNQIEYSAYLQNQTPGVVEFAKKNGILIEAYGPSAPITKGKGGPLDPVLEKLAKKYNKTEAQIILRWVLDTGVLPVTTSSKEDRIKAFLELTEFKLDAEDVKEISEVGKEKIFRQFFTEYSRFD</sequence>
<dbReference type="PROSITE" id="PS00062">
    <property type="entry name" value="ALDOKETO_REDUCTASE_2"/>
    <property type="match status" value="1"/>
</dbReference>
<evidence type="ECO:0000256" key="2">
    <source>
        <dbReference type="ARBA" id="ARBA00022857"/>
    </source>
</evidence>
<evidence type="ECO:0000256" key="8">
    <source>
        <dbReference type="ARBA" id="ARBA00081322"/>
    </source>
</evidence>
<dbReference type="InterPro" id="IPR036812">
    <property type="entry name" value="NAD(P)_OxRdtase_dom_sf"/>
</dbReference>
<dbReference type="FunFam" id="3.20.20.100:FF:000002">
    <property type="entry name" value="2,5-diketo-D-gluconic acid reductase A"/>
    <property type="match status" value="1"/>
</dbReference>
<evidence type="ECO:0000313" key="13">
    <source>
        <dbReference type="EMBL" id="ABN67414.2"/>
    </source>
</evidence>
<dbReference type="InterPro" id="IPR020471">
    <property type="entry name" value="AKR"/>
</dbReference>
<dbReference type="InterPro" id="IPR018170">
    <property type="entry name" value="Aldo/ket_reductase_CS"/>
</dbReference>
<keyword evidence="3" id="KW-0560">Oxidoreductase</keyword>
<dbReference type="OMA" id="HWPMAYQ"/>
<dbReference type="RefSeq" id="XP_001385443.2">
    <property type="nucleotide sequence ID" value="XM_001385406.1"/>
</dbReference>
<dbReference type="GO" id="GO:0042180">
    <property type="term" value="P:ketone metabolic process"/>
    <property type="evidence" value="ECO:0007669"/>
    <property type="project" value="EnsemblFungi"/>
</dbReference>
<comment type="catalytic activity">
    <reaction evidence="4">
        <text>(R)-pantolactone + NADP(+) = 2-dehydropantolactone + NADPH + H(+)</text>
        <dbReference type="Rhea" id="RHEA:18981"/>
        <dbReference type="ChEBI" id="CHEBI:15378"/>
        <dbReference type="ChEBI" id="CHEBI:16719"/>
        <dbReference type="ChEBI" id="CHEBI:18395"/>
        <dbReference type="ChEBI" id="CHEBI:57783"/>
        <dbReference type="ChEBI" id="CHEBI:58349"/>
        <dbReference type="EC" id="1.1.1.358"/>
    </reaction>
</comment>
<feature type="site" description="Lowers pKa of active site Tyr" evidence="11">
    <location>
        <position position="85"/>
    </location>
</feature>
<dbReference type="CDD" id="cd19120">
    <property type="entry name" value="AKR_AKR3C2-3"/>
    <property type="match status" value="1"/>
</dbReference>
<gene>
    <name evidence="13" type="primary">AKR4</name>
    <name evidence="13" type="ORF">PICST_48452</name>
</gene>
<feature type="domain" description="NADP-dependent oxidoreductase" evidence="12">
    <location>
        <begin position="37"/>
        <end position="285"/>
    </location>
</feature>
<evidence type="ECO:0000256" key="7">
    <source>
        <dbReference type="ARBA" id="ARBA00079693"/>
    </source>
</evidence>
<evidence type="ECO:0000256" key="3">
    <source>
        <dbReference type="ARBA" id="ARBA00023002"/>
    </source>
</evidence>
<dbReference type="PANTHER" id="PTHR43827">
    <property type="entry name" value="2,5-DIKETO-D-GLUCONIC ACID REDUCTASE"/>
    <property type="match status" value="1"/>
</dbReference>
<keyword evidence="14" id="KW-1185">Reference proteome</keyword>
<dbReference type="Pfam" id="PF00248">
    <property type="entry name" value="Aldo_ket_red"/>
    <property type="match status" value="1"/>
</dbReference>
<dbReference type="Gene3D" id="3.20.20.100">
    <property type="entry name" value="NADP-dependent oxidoreductase domain"/>
    <property type="match status" value="1"/>
</dbReference>
<evidence type="ECO:0000256" key="5">
    <source>
        <dbReference type="ARBA" id="ARBA00051098"/>
    </source>
</evidence>
<dbReference type="GO" id="GO:0004032">
    <property type="term" value="F:aldose reductase (NADPH) activity"/>
    <property type="evidence" value="ECO:0007669"/>
    <property type="project" value="EnsemblFungi"/>
</dbReference>
<dbReference type="GO" id="GO:0034599">
    <property type="term" value="P:cellular response to oxidative stress"/>
    <property type="evidence" value="ECO:0007669"/>
    <property type="project" value="EnsemblFungi"/>
</dbReference>
<dbReference type="GO" id="GO:0016652">
    <property type="term" value="F:oxidoreductase activity, acting on NAD(P)H as acceptor"/>
    <property type="evidence" value="ECO:0007669"/>
    <property type="project" value="InterPro"/>
</dbReference>
<evidence type="ECO:0000256" key="10">
    <source>
        <dbReference type="PIRSR" id="PIRSR000097-2"/>
    </source>
</evidence>
<dbReference type="GO" id="GO:0051269">
    <property type="term" value="F:alpha-ketoester reductase (NADPH) activity"/>
    <property type="evidence" value="ECO:0007669"/>
    <property type="project" value="EnsemblFungi"/>
</dbReference>
<feature type="binding site" evidence="10">
    <location>
        <position position="123"/>
    </location>
    <ligand>
        <name>substrate</name>
    </ligand>
</feature>
<dbReference type="EMBL" id="CP000500">
    <property type="protein sequence ID" value="ABN67414.2"/>
    <property type="molecule type" value="Genomic_DNA"/>
</dbReference>